<gene>
    <name evidence="2" type="ORF">FHU35_17181</name>
</gene>
<feature type="region of interest" description="Disordered" evidence="1">
    <location>
        <begin position="80"/>
        <end position="101"/>
    </location>
</feature>
<name>A0A561TZK8_9PSEU</name>
<accession>A0A561TZK8</accession>
<feature type="region of interest" description="Disordered" evidence="1">
    <location>
        <begin position="18"/>
        <end position="50"/>
    </location>
</feature>
<evidence type="ECO:0000313" key="2">
    <source>
        <dbReference type="EMBL" id="TWF92538.1"/>
    </source>
</evidence>
<dbReference type="OrthoDB" id="5191040at2"/>
<keyword evidence="3" id="KW-1185">Reference proteome</keyword>
<proteinExistence type="predicted"/>
<dbReference type="Proteomes" id="UP000316184">
    <property type="component" value="Unassembled WGS sequence"/>
</dbReference>
<evidence type="ECO:0000313" key="3">
    <source>
        <dbReference type="Proteomes" id="UP000316184"/>
    </source>
</evidence>
<dbReference type="EMBL" id="VIWX01000007">
    <property type="protein sequence ID" value="TWF92538.1"/>
    <property type="molecule type" value="Genomic_DNA"/>
</dbReference>
<organism evidence="2 3">
    <name type="scientific">Saccharopolyspora dendranthemae</name>
    <dbReference type="NCBI Taxonomy" id="1181886"/>
    <lineage>
        <taxon>Bacteria</taxon>
        <taxon>Bacillati</taxon>
        <taxon>Actinomycetota</taxon>
        <taxon>Actinomycetes</taxon>
        <taxon>Pseudonocardiales</taxon>
        <taxon>Pseudonocardiaceae</taxon>
        <taxon>Saccharopolyspora</taxon>
    </lineage>
</organism>
<feature type="compositionally biased region" description="Basic and acidic residues" evidence="1">
    <location>
        <begin position="21"/>
        <end position="35"/>
    </location>
</feature>
<dbReference type="AlphaFoldDB" id="A0A561TZK8"/>
<reference evidence="2 3" key="1">
    <citation type="submission" date="2019-06" db="EMBL/GenBank/DDBJ databases">
        <title>Sequencing the genomes of 1000 actinobacteria strains.</title>
        <authorList>
            <person name="Klenk H.-P."/>
        </authorList>
    </citation>
    <scope>NUCLEOTIDE SEQUENCE [LARGE SCALE GENOMIC DNA]</scope>
    <source>
        <strain evidence="2 3">DSM 46699</strain>
    </source>
</reference>
<evidence type="ECO:0000256" key="1">
    <source>
        <dbReference type="SAM" id="MobiDB-lite"/>
    </source>
</evidence>
<protein>
    <submittedName>
        <fullName evidence="2">Uncharacterized protein</fullName>
    </submittedName>
</protein>
<dbReference type="RefSeq" id="WP_145745053.1">
    <property type="nucleotide sequence ID" value="NZ_VIWX01000007.1"/>
</dbReference>
<sequence>MTETAAERYRELTALATAAGKEMRKQERDSAKELGDAVAAGTKRKEESEETRDKLVAEFKGLWKSAMQIVWDERWLRSSGVPAADRSAPGATPSQSRQEAHEALEALRDTIAKPRLSLPRRRK</sequence>
<comment type="caution">
    <text evidence="2">The sequence shown here is derived from an EMBL/GenBank/DDBJ whole genome shotgun (WGS) entry which is preliminary data.</text>
</comment>